<evidence type="ECO:0000256" key="8">
    <source>
        <dbReference type="ARBA" id="ARBA00023134"/>
    </source>
</evidence>
<feature type="binding site" evidence="12">
    <location>
        <position position="297"/>
    </location>
    <ligand>
        <name>[4Fe-4S] cluster</name>
        <dbReference type="ChEBI" id="CHEBI:49883"/>
        <label>2</label>
        <note>4Fe-4S-substrate</note>
    </ligand>
</feature>
<evidence type="ECO:0000256" key="6">
    <source>
        <dbReference type="ARBA" id="ARBA00023004"/>
    </source>
</evidence>
<evidence type="ECO:0000256" key="12">
    <source>
        <dbReference type="HAMAP-Rule" id="MF_01225"/>
    </source>
</evidence>
<feature type="binding site" evidence="12">
    <location>
        <position position="161"/>
    </location>
    <ligand>
        <name>S-adenosyl-L-methionine</name>
        <dbReference type="ChEBI" id="CHEBI:59789"/>
    </ligand>
</feature>
<keyword evidence="4 12" id="KW-0479">Metal-binding</keyword>
<dbReference type="PANTHER" id="PTHR22960:SF0">
    <property type="entry name" value="MOLYBDENUM COFACTOR BIOSYNTHESIS PROTEIN 1"/>
    <property type="match status" value="1"/>
</dbReference>
<comment type="catalytic activity">
    <reaction evidence="11 12">
        <text>GTP + AH2 + S-adenosyl-L-methionine = (8S)-3',8-cyclo-7,8-dihydroguanosine 5'-triphosphate + 5'-deoxyadenosine + L-methionine + A + H(+)</text>
        <dbReference type="Rhea" id="RHEA:49576"/>
        <dbReference type="ChEBI" id="CHEBI:13193"/>
        <dbReference type="ChEBI" id="CHEBI:15378"/>
        <dbReference type="ChEBI" id="CHEBI:17319"/>
        <dbReference type="ChEBI" id="CHEBI:17499"/>
        <dbReference type="ChEBI" id="CHEBI:37565"/>
        <dbReference type="ChEBI" id="CHEBI:57844"/>
        <dbReference type="ChEBI" id="CHEBI:59789"/>
        <dbReference type="ChEBI" id="CHEBI:131766"/>
        <dbReference type="EC" id="4.1.99.22"/>
    </reaction>
</comment>
<organism evidence="14 15">
    <name type="scientific">Mesosutterella porci</name>
    <dbReference type="NCBI Taxonomy" id="2915351"/>
    <lineage>
        <taxon>Bacteria</taxon>
        <taxon>Pseudomonadati</taxon>
        <taxon>Pseudomonadota</taxon>
        <taxon>Betaproteobacteria</taxon>
        <taxon>Burkholderiales</taxon>
        <taxon>Sutterellaceae</taxon>
        <taxon>Mesosutterella</taxon>
    </lineage>
</organism>
<protein>
    <recommendedName>
        <fullName evidence="1 12">GTP 3',8-cyclase</fullName>
        <ecNumber evidence="1 12">4.1.99.22</ecNumber>
    </recommendedName>
    <alternativeName>
        <fullName evidence="12">Molybdenum cofactor biosynthesis protein A</fullName>
    </alternativeName>
</protein>
<keyword evidence="6 12" id="KW-0408">Iron</keyword>
<dbReference type="Pfam" id="PF06463">
    <property type="entry name" value="Mob_synth_C"/>
    <property type="match status" value="1"/>
</dbReference>
<dbReference type="InterPro" id="IPR010505">
    <property type="entry name" value="MoaA_twitch"/>
</dbReference>
<evidence type="ECO:0000256" key="11">
    <source>
        <dbReference type="ARBA" id="ARBA00048697"/>
    </source>
</evidence>
<evidence type="ECO:0000256" key="1">
    <source>
        <dbReference type="ARBA" id="ARBA00012167"/>
    </source>
</evidence>
<dbReference type="InterPro" id="IPR000385">
    <property type="entry name" value="MoaA_NifB_PqqE_Fe-S-bd_CS"/>
</dbReference>
<feature type="binding site" evidence="12">
    <location>
        <position position="106"/>
    </location>
    <ligand>
        <name>S-adenosyl-L-methionine</name>
        <dbReference type="ChEBI" id="CHEBI:59789"/>
    </ligand>
</feature>
<keyword evidence="9 12" id="KW-0501">Molybdenum cofactor biosynthesis</keyword>
<comment type="caution">
    <text evidence="14">The sequence shown here is derived from an EMBL/GenBank/DDBJ whole genome shotgun (WGS) entry which is preliminary data.</text>
</comment>
<dbReference type="NCBIfam" id="TIGR02666">
    <property type="entry name" value="moaA"/>
    <property type="match status" value="1"/>
</dbReference>
<evidence type="ECO:0000259" key="13">
    <source>
        <dbReference type="PROSITE" id="PS51918"/>
    </source>
</evidence>
<feature type="binding site" evidence="12">
    <location>
        <position position="314"/>
    </location>
    <ligand>
        <name>[4Fe-4S] cluster</name>
        <dbReference type="ChEBI" id="CHEBI:49883"/>
        <label>2</label>
        <note>4Fe-4S-substrate</note>
    </ligand>
</feature>
<dbReference type="InterPro" id="IPR013483">
    <property type="entry name" value="MoaA"/>
</dbReference>
<dbReference type="HAMAP" id="MF_01225_B">
    <property type="entry name" value="MoaA_B"/>
    <property type="match status" value="1"/>
</dbReference>
<evidence type="ECO:0000256" key="10">
    <source>
        <dbReference type="ARBA" id="ARBA00023239"/>
    </source>
</evidence>
<dbReference type="InterPro" id="IPR040064">
    <property type="entry name" value="MoaA-like"/>
</dbReference>
<dbReference type="InterPro" id="IPR007197">
    <property type="entry name" value="rSAM"/>
</dbReference>
<dbReference type="InterPro" id="IPR006638">
    <property type="entry name" value="Elp3/MiaA/NifB-like_rSAM"/>
</dbReference>
<dbReference type="EC" id="4.1.99.22" evidence="1 12"/>
<dbReference type="SFLD" id="SFLDG01067">
    <property type="entry name" value="SPASM/twitch_domain_containing"/>
    <property type="match status" value="1"/>
</dbReference>
<dbReference type="SFLD" id="SFLDS00029">
    <property type="entry name" value="Radical_SAM"/>
    <property type="match status" value="1"/>
</dbReference>
<dbReference type="CDD" id="cd21117">
    <property type="entry name" value="Twitch_MoaA"/>
    <property type="match status" value="1"/>
</dbReference>
<feature type="binding site" evidence="12">
    <location>
        <position position="59"/>
    </location>
    <ligand>
        <name>[4Fe-4S] cluster</name>
        <dbReference type="ChEBI" id="CHEBI:49883"/>
        <label>1</label>
        <note>4Fe-4S-S-AdoMet</note>
    </ligand>
</feature>
<dbReference type="PANTHER" id="PTHR22960">
    <property type="entry name" value="MOLYBDOPTERIN COFACTOR SYNTHESIS PROTEIN A"/>
    <property type="match status" value="1"/>
</dbReference>
<dbReference type="PROSITE" id="PS51918">
    <property type="entry name" value="RADICAL_SAM"/>
    <property type="match status" value="1"/>
</dbReference>
<feature type="binding site" evidence="12">
    <location>
        <position position="199"/>
    </location>
    <ligand>
        <name>GTP</name>
        <dbReference type="ChEBI" id="CHEBI:37565"/>
    </ligand>
</feature>
<feature type="domain" description="Radical SAM core" evidence="13">
    <location>
        <begin position="39"/>
        <end position="263"/>
    </location>
</feature>
<evidence type="ECO:0000313" key="15">
    <source>
        <dbReference type="Proteomes" id="UP001297600"/>
    </source>
</evidence>
<name>A0ABS9MPW9_9BURK</name>
<feature type="binding site" evidence="12">
    <location>
        <position position="61"/>
    </location>
    <ligand>
        <name>S-adenosyl-L-methionine</name>
        <dbReference type="ChEBI" id="CHEBI:59789"/>
    </ligand>
</feature>
<evidence type="ECO:0000256" key="9">
    <source>
        <dbReference type="ARBA" id="ARBA00023150"/>
    </source>
</evidence>
<dbReference type="Proteomes" id="UP001297600">
    <property type="component" value="Unassembled WGS sequence"/>
</dbReference>
<gene>
    <name evidence="12 14" type="primary">moaA</name>
    <name evidence="14" type="ORF">MAF45_03820</name>
</gene>
<comment type="pathway">
    <text evidence="12">Cofactor biosynthesis; molybdopterin biosynthesis.</text>
</comment>
<feature type="binding site" evidence="12">
    <location>
        <position position="233"/>
    </location>
    <ligand>
        <name>S-adenosyl-L-methionine</name>
        <dbReference type="ChEBI" id="CHEBI:59789"/>
    </ligand>
</feature>
<dbReference type="SFLD" id="SFLDG01386">
    <property type="entry name" value="main_SPASM_domain-containing"/>
    <property type="match status" value="1"/>
</dbReference>
<evidence type="ECO:0000313" key="14">
    <source>
        <dbReference type="EMBL" id="MCG5030572.1"/>
    </source>
</evidence>
<feature type="binding site" evidence="12">
    <location>
        <position position="62"/>
    </location>
    <ligand>
        <name>[4Fe-4S] cluster</name>
        <dbReference type="ChEBI" id="CHEBI:49883"/>
        <label>1</label>
        <note>4Fe-4S-S-AdoMet</note>
    </ligand>
</feature>
<keyword evidence="15" id="KW-1185">Reference proteome</keyword>
<comment type="function">
    <text evidence="12">Catalyzes the cyclization of GTP to (8S)-3',8-cyclo-7,8-dihydroguanosine 5'-triphosphate.</text>
</comment>
<comment type="subunit">
    <text evidence="12">Monomer and homodimer.</text>
</comment>
<keyword evidence="2 12" id="KW-0004">4Fe-4S</keyword>
<keyword evidence="5 12" id="KW-0547">Nucleotide-binding</keyword>
<keyword evidence="7 12" id="KW-0411">Iron-sulfur</keyword>
<evidence type="ECO:0000256" key="3">
    <source>
        <dbReference type="ARBA" id="ARBA00022691"/>
    </source>
</evidence>
<feature type="binding site" evidence="12">
    <location>
        <position position="55"/>
    </location>
    <ligand>
        <name>[4Fe-4S] cluster</name>
        <dbReference type="ChEBI" id="CHEBI:49883"/>
        <label>1</label>
        <note>4Fe-4S-S-AdoMet</note>
    </ligand>
</feature>
<dbReference type="SFLD" id="SFLDG01383">
    <property type="entry name" value="cyclic_pyranopterin_phosphate"/>
    <property type="match status" value="1"/>
</dbReference>
<evidence type="ECO:0000256" key="4">
    <source>
        <dbReference type="ARBA" id="ARBA00022723"/>
    </source>
</evidence>
<dbReference type="SMART" id="SM00729">
    <property type="entry name" value="Elp3"/>
    <property type="match status" value="1"/>
</dbReference>
<sequence>MADQKDNSRVIPIVLAPSPAAPIPVSGPVRVSSGHWIDRRGRPLEDIRISLTDHCNFRCRYCKPKEVWNDYKAYLPHEELLSFEEITRIARVAAAHGVTKIRLTGGEPLLRKGVEELVADLARLRTPQGRPLEIAMTTNGSLLRRKARALRKAGLSRVTVSLDALDEEIFQSLNDVGFPAAKVLDGIRAALEAGFENTKVNTVVKRGVNESQIIPLLEHFEGSGVSVRFIEYMDTGNSNGWRMNDVVTAAQILSIVRSRYDIEPVAPKNPSETATRWRYGRSGSEFGCICSVSAPFCRSCSRLRVSLDGTAYLCLFAESGVDLRTMMRAGGTDEELAQALGRIWSARDNHYSELRQSGPAQTGKRVEMSYIGG</sequence>
<feature type="binding site" evidence="12">
    <location>
        <position position="300"/>
    </location>
    <ligand>
        <name>[4Fe-4S] cluster</name>
        <dbReference type="ChEBI" id="CHEBI:49883"/>
        <label>2</label>
        <note>4Fe-4S-substrate</note>
    </ligand>
</feature>
<dbReference type="InterPro" id="IPR058240">
    <property type="entry name" value="rSAM_sf"/>
</dbReference>
<dbReference type="InterPro" id="IPR013785">
    <property type="entry name" value="Aldolase_TIM"/>
</dbReference>
<dbReference type="Gene3D" id="3.20.20.70">
    <property type="entry name" value="Aldolase class I"/>
    <property type="match status" value="1"/>
</dbReference>
<keyword evidence="8 12" id="KW-0342">GTP-binding</keyword>
<dbReference type="GO" id="GO:0061798">
    <property type="term" value="F:GTP 3',8'-cyclase activity"/>
    <property type="evidence" value="ECO:0007669"/>
    <property type="project" value="UniProtKB-EC"/>
</dbReference>
<evidence type="ECO:0000256" key="2">
    <source>
        <dbReference type="ARBA" id="ARBA00022485"/>
    </source>
</evidence>
<feature type="binding site" evidence="12">
    <location>
        <position position="137"/>
    </location>
    <ligand>
        <name>GTP</name>
        <dbReference type="ChEBI" id="CHEBI:37565"/>
    </ligand>
</feature>
<evidence type="ECO:0000256" key="7">
    <source>
        <dbReference type="ARBA" id="ARBA00023014"/>
    </source>
</evidence>
<dbReference type="Pfam" id="PF04055">
    <property type="entry name" value="Radical_SAM"/>
    <property type="match status" value="1"/>
</dbReference>
<comment type="cofactor">
    <cofactor evidence="12">
        <name>[4Fe-4S] cluster</name>
        <dbReference type="ChEBI" id="CHEBI:49883"/>
    </cofactor>
    <text evidence="12">Binds 2 [4Fe-4S] clusters. Binds 1 [4Fe-4S] cluster coordinated with 3 cysteines and an exchangeable S-adenosyl-L-methionine and 1 [4Fe-4S] cluster coordinated with 3 cysteines and the GTP-derived substrate.</text>
</comment>
<keyword evidence="10 12" id="KW-0456">Lyase</keyword>
<proteinExistence type="inferred from homology"/>
<feature type="binding site" evidence="12">
    <location>
        <position position="102"/>
    </location>
    <ligand>
        <name>GTP</name>
        <dbReference type="ChEBI" id="CHEBI:37565"/>
    </ligand>
</feature>
<evidence type="ECO:0000256" key="5">
    <source>
        <dbReference type="ARBA" id="ARBA00022741"/>
    </source>
</evidence>
<comment type="similarity">
    <text evidence="12">Belongs to the radical SAM superfamily. MoaA family.</text>
</comment>
<dbReference type="CDD" id="cd01335">
    <property type="entry name" value="Radical_SAM"/>
    <property type="match status" value="1"/>
</dbReference>
<dbReference type="SUPFAM" id="SSF102114">
    <property type="entry name" value="Radical SAM enzymes"/>
    <property type="match status" value="1"/>
</dbReference>
<dbReference type="InterPro" id="IPR050105">
    <property type="entry name" value="MoCo_biosynth_MoaA/MoaC"/>
</dbReference>
<feature type="binding site" evidence="12">
    <location>
        <begin position="302"/>
        <end position="304"/>
    </location>
    <ligand>
        <name>GTP</name>
        <dbReference type="ChEBI" id="CHEBI:37565"/>
    </ligand>
</feature>
<feature type="binding site" evidence="12">
    <location>
        <position position="48"/>
    </location>
    <ligand>
        <name>GTP</name>
        <dbReference type="ChEBI" id="CHEBI:37565"/>
    </ligand>
</feature>
<accession>A0ABS9MPW9</accession>
<reference evidence="14 15" key="1">
    <citation type="submission" date="2022-02" db="EMBL/GenBank/DDBJ databases">
        <title>Mesosutterella porci, a novel member of the family Sutterellaceae from pig feces.</title>
        <authorList>
            <person name="Wylensek D."/>
            <person name="Clavel T."/>
        </authorList>
    </citation>
    <scope>NUCLEOTIDE SEQUENCE [LARGE SCALE GENOMIC DNA]</scope>
    <source>
        <strain evidence="15">oilRF-744-wt-GAM-9</strain>
    </source>
</reference>
<keyword evidence="3 12" id="KW-0949">S-adenosyl-L-methionine</keyword>
<dbReference type="PROSITE" id="PS01305">
    <property type="entry name" value="MOAA_NIFB_PQQE"/>
    <property type="match status" value="1"/>
</dbReference>
<dbReference type="RefSeq" id="WP_237978224.1">
    <property type="nucleotide sequence ID" value="NZ_JAKNCT010000003.1"/>
</dbReference>
<dbReference type="EMBL" id="JAKNCT010000003">
    <property type="protein sequence ID" value="MCG5030572.1"/>
    <property type="molecule type" value="Genomic_DNA"/>
</dbReference>